<protein>
    <submittedName>
        <fullName evidence="2">Uncharacterized protein</fullName>
    </submittedName>
</protein>
<dbReference type="EMBL" id="CZKA01000007">
    <property type="protein sequence ID" value="CUR54344.1"/>
    <property type="molecule type" value="Genomic_DNA"/>
</dbReference>
<evidence type="ECO:0000313" key="2">
    <source>
        <dbReference type="EMBL" id="CUR54344.1"/>
    </source>
</evidence>
<name>A0A2P2BX83_9ZZZZ</name>
<keyword evidence="1" id="KW-1133">Transmembrane helix</keyword>
<keyword evidence="1" id="KW-0472">Membrane</keyword>
<feature type="transmembrane region" description="Helical" evidence="1">
    <location>
        <begin position="15"/>
        <end position="40"/>
    </location>
</feature>
<keyword evidence="1" id="KW-0812">Transmembrane</keyword>
<evidence type="ECO:0000256" key="1">
    <source>
        <dbReference type="SAM" id="Phobius"/>
    </source>
</evidence>
<proteinExistence type="predicted"/>
<feature type="transmembrane region" description="Helical" evidence="1">
    <location>
        <begin position="70"/>
        <end position="92"/>
    </location>
</feature>
<gene>
    <name evidence="2" type="ORF">NOCA2150086</name>
</gene>
<organism evidence="2">
    <name type="scientific">metagenome</name>
    <dbReference type="NCBI Taxonomy" id="256318"/>
    <lineage>
        <taxon>unclassified sequences</taxon>
        <taxon>metagenomes</taxon>
    </lineage>
</organism>
<sequence length="100" mass="10386">MDSSSLAEAGLPRMAGLGVFVFGIRWTVGLAMTGLAMIWIGGYVKSSQATVCLDALEPGGSCFGTFASDAWQVIGLGSLVVGTAFVLGALFLELRRRRGA</sequence>
<dbReference type="AlphaFoldDB" id="A0A2P2BX83"/>
<accession>A0A2P2BX83</accession>
<reference evidence="2" key="1">
    <citation type="submission" date="2015-08" db="EMBL/GenBank/DDBJ databases">
        <authorList>
            <person name="Babu N.S."/>
            <person name="Beckwith C.J."/>
            <person name="Beseler K.G."/>
            <person name="Brison A."/>
            <person name="Carone J.V."/>
            <person name="Caskin T.P."/>
            <person name="Diamond M."/>
            <person name="Durham M.E."/>
            <person name="Foxe J.M."/>
            <person name="Go M."/>
            <person name="Henderson B.A."/>
            <person name="Jones I.B."/>
            <person name="McGettigan J.A."/>
            <person name="Micheletti S.J."/>
            <person name="Nasrallah M.E."/>
            <person name="Ortiz D."/>
            <person name="Piller C.R."/>
            <person name="Privatt S.R."/>
            <person name="Schneider S.L."/>
            <person name="Sharp S."/>
            <person name="Smith T.C."/>
            <person name="Stanton J.D."/>
            <person name="Ullery H.E."/>
            <person name="Wilson R.J."/>
            <person name="Serrano M.G."/>
            <person name="Buck G."/>
            <person name="Lee V."/>
            <person name="Wang Y."/>
            <person name="Carvalho R."/>
            <person name="Voegtly L."/>
            <person name="Shi R."/>
            <person name="Duckworth R."/>
            <person name="Johnson A."/>
            <person name="Loviza R."/>
            <person name="Walstead R."/>
            <person name="Shah Z."/>
            <person name="Kiflezghi M."/>
            <person name="Wade K."/>
            <person name="Ball S.L."/>
            <person name="Bradley K.W."/>
            <person name="Asai D.J."/>
            <person name="Bowman C.A."/>
            <person name="Russell D.A."/>
            <person name="Pope W.H."/>
            <person name="Jacobs-Sera D."/>
            <person name="Hendrix R.W."/>
            <person name="Hatfull G.F."/>
        </authorList>
    </citation>
    <scope>NUCLEOTIDE SEQUENCE</scope>
</reference>